<evidence type="ECO:0000256" key="2">
    <source>
        <dbReference type="SAM" id="SignalP"/>
    </source>
</evidence>
<feature type="signal peptide" evidence="2">
    <location>
        <begin position="1"/>
        <end position="25"/>
    </location>
</feature>
<dbReference type="GO" id="GO:0016829">
    <property type="term" value="F:lyase activity"/>
    <property type="evidence" value="ECO:0007669"/>
    <property type="project" value="UniProtKB-KW"/>
</dbReference>
<dbReference type="Pfam" id="PF14099">
    <property type="entry name" value="Polysacc_lyase"/>
    <property type="match status" value="1"/>
</dbReference>
<keyword evidence="4" id="KW-1185">Reference proteome</keyword>
<dbReference type="InterPro" id="IPR025975">
    <property type="entry name" value="Polysacc_lyase"/>
</dbReference>
<comment type="caution">
    <text evidence="3">The sequence shown here is derived from an EMBL/GenBank/DDBJ whole genome shotgun (WGS) entry which is preliminary data.</text>
</comment>
<dbReference type="PROSITE" id="PS51257">
    <property type="entry name" value="PROKAR_LIPOPROTEIN"/>
    <property type="match status" value="1"/>
</dbReference>
<dbReference type="RefSeq" id="WP_359343557.1">
    <property type="nucleotide sequence ID" value="NZ_JBEYXV010000001.1"/>
</dbReference>
<feature type="compositionally biased region" description="Polar residues" evidence="1">
    <location>
        <begin position="32"/>
        <end position="44"/>
    </location>
</feature>
<organism evidence="3 4">
    <name type="scientific">Streptomyces atriruber</name>
    <dbReference type="NCBI Taxonomy" id="545121"/>
    <lineage>
        <taxon>Bacteria</taxon>
        <taxon>Bacillati</taxon>
        <taxon>Actinomycetota</taxon>
        <taxon>Actinomycetes</taxon>
        <taxon>Kitasatosporales</taxon>
        <taxon>Streptomycetaceae</taxon>
        <taxon>Streptomyces</taxon>
    </lineage>
</organism>
<dbReference type="EMBL" id="JBEYXV010000001">
    <property type="protein sequence ID" value="MEU6819376.1"/>
    <property type="molecule type" value="Genomic_DNA"/>
</dbReference>
<dbReference type="Proteomes" id="UP001551176">
    <property type="component" value="Unassembled WGS sequence"/>
</dbReference>
<reference evidence="3 4" key="1">
    <citation type="submission" date="2024-06" db="EMBL/GenBank/DDBJ databases">
        <title>The Natural Products Discovery Center: Release of the First 8490 Sequenced Strains for Exploring Actinobacteria Biosynthetic Diversity.</title>
        <authorList>
            <person name="Kalkreuter E."/>
            <person name="Kautsar S.A."/>
            <person name="Yang D."/>
            <person name="Bader C.D."/>
            <person name="Teijaro C.N."/>
            <person name="Fluegel L."/>
            <person name="Davis C.M."/>
            <person name="Simpson J.R."/>
            <person name="Lauterbach L."/>
            <person name="Steele A.D."/>
            <person name="Gui C."/>
            <person name="Meng S."/>
            <person name="Li G."/>
            <person name="Viehrig K."/>
            <person name="Ye F."/>
            <person name="Su P."/>
            <person name="Kiefer A.F."/>
            <person name="Nichols A."/>
            <person name="Cepeda A.J."/>
            <person name="Yan W."/>
            <person name="Fan B."/>
            <person name="Jiang Y."/>
            <person name="Adhikari A."/>
            <person name="Zheng C.-J."/>
            <person name="Schuster L."/>
            <person name="Cowan T.M."/>
            <person name="Smanski M.J."/>
            <person name="Chevrette M.G."/>
            <person name="De Carvalho L.P.S."/>
            <person name="Shen B."/>
        </authorList>
    </citation>
    <scope>NUCLEOTIDE SEQUENCE [LARGE SCALE GENOMIC DNA]</scope>
    <source>
        <strain evidence="3 4">NPDC046838</strain>
    </source>
</reference>
<accession>A0ABV3BEE7</accession>
<evidence type="ECO:0000313" key="4">
    <source>
        <dbReference type="Proteomes" id="UP001551176"/>
    </source>
</evidence>
<name>A0ABV3BEE7_9ACTN</name>
<evidence type="ECO:0000256" key="1">
    <source>
        <dbReference type="SAM" id="MobiDB-lite"/>
    </source>
</evidence>
<feature type="region of interest" description="Disordered" evidence="1">
    <location>
        <begin position="27"/>
        <end position="91"/>
    </location>
</feature>
<protein>
    <submittedName>
        <fullName evidence="3">Heparin lyase I family protein</fullName>
    </submittedName>
</protein>
<proteinExistence type="predicted"/>
<keyword evidence="2" id="KW-0732">Signal</keyword>
<keyword evidence="3" id="KW-0456">Lyase</keyword>
<dbReference type="Gene3D" id="2.60.120.200">
    <property type="match status" value="1"/>
</dbReference>
<sequence length="324" mass="35501">MRKSLVRLSAALGLSGTLLTTGCLAEDPADARSQQRPAQTRPNETTTATTGTSRPSERPGKQQATPPHSKDRAAGARARQAGADRKNSKTLLDVDYESGTLDSGIPDLTTTHATAPDASAVVGPGHTGSHGVMHKVTLDDDGYVSDGAPRSESATDKVTASRFRVGDERRYEFSVLLKDWEAYAEGDAVTGDILFQGKPANSNPPSFYFGAKRNQIVFRSPGPDLQSTVVDDYRPYVNKWLRFRVDVRWADDDTGSYKISAKLPGQKDFELKKVYEDTRTWAPKNPSDFGYVKWGLYRPDSTTEKGSVKTRVAYHDDIRVSTLP</sequence>
<evidence type="ECO:0000313" key="3">
    <source>
        <dbReference type="EMBL" id="MEU6819376.1"/>
    </source>
</evidence>
<gene>
    <name evidence="3" type="ORF">ABZ921_02020</name>
</gene>
<feature type="chain" id="PRO_5047183263" evidence="2">
    <location>
        <begin position="26"/>
        <end position="324"/>
    </location>
</feature>